<dbReference type="GO" id="GO:0016854">
    <property type="term" value="F:racemase and epimerase activity"/>
    <property type="evidence" value="ECO:0007669"/>
    <property type="project" value="UniProtKB-ARBA"/>
</dbReference>
<dbReference type="Proteomes" id="UP000636004">
    <property type="component" value="Unassembled WGS sequence"/>
</dbReference>
<dbReference type="Pfam" id="PF02746">
    <property type="entry name" value="MR_MLE_N"/>
    <property type="match status" value="1"/>
</dbReference>
<dbReference type="InterPro" id="IPR036849">
    <property type="entry name" value="Enolase-like_C_sf"/>
</dbReference>
<protein>
    <recommendedName>
        <fullName evidence="6">Mandelate racemase/muconate lactonizing enzyme family protein</fullName>
    </recommendedName>
</protein>
<sequence>MRQEKQSRRTFFKSFTGLSAAVMFFPFQTLMASERGKVKITDIKTMVIKGKSSAYMKKARNYILVKVETDSGHFGIAEAYGSPGLGVKEAIHGLKAIFIGKDPLEIDRLYTGYRYTDGSAHAQQRAMSGIEMALWDLAGKILDVPSHTLLGGKFRDRVRMYDHHTPVDYNDKIACKDWADEVMERPNGMTMHKFGVPRSNASNDVGYDPSNRLLSSKELRDLIEGYENARDALGWEHDILIGCHWDFDVRTGIDFAKGLEPIKPVFLEDPLTIPYSEAWKRLTTSSPVPICTGENWMRRSEAMPFIENSALDIIHPDLRNSGGFLENKRMADMADLHAIPTANHNSGSIVNTMATINWASSIRDYLACETFFLDGGWMDDLIIHDGPICKNGFVEVPNGPGLGIKLNKEAVKENLEDGEVWWD</sequence>
<dbReference type="Gene3D" id="3.20.20.120">
    <property type="entry name" value="Enolase-like C-terminal domain"/>
    <property type="match status" value="1"/>
</dbReference>
<dbReference type="RefSeq" id="WP_189358851.1">
    <property type="nucleotide sequence ID" value="NZ_BMWZ01000001.1"/>
</dbReference>
<dbReference type="CDD" id="cd03316">
    <property type="entry name" value="MR_like"/>
    <property type="match status" value="1"/>
</dbReference>
<dbReference type="EMBL" id="BMWZ01000001">
    <property type="protein sequence ID" value="GGZ69646.1"/>
    <property type="molecule type" value="Genomic_DNA"/>
</dbReference>
<dbReference type="Pfam" id="PF13378">
    <property type="entry name" value="MR_MLE_C"/>
    <property type="match status" value="1"/>
</dbReference>
<reference evidence="4" key="1">
    <citation type="journal article" date="2014" name="Int. J. Syst. Evol. Microbiol.">
        <title>Complete genome sequence of Corynebacterium casei LMG S-19264T (=DSM 44701T), isolated from a smear-ripened cheese.</title>
        <authorList>
            <consortium name="US DOE Joint Genome Institute (JGI-PGF)"/>
            <person name="Walter F."/>
            <person name="Albersmeier A."/>
            <person name="Kalinowski J."/>
            <person name="Ruckert C."/>
        </authorList>
    </citation>
    <scope>NUCLEOTIDE SEQUENCE</scope>
    <source>
        <strain evidence="4">KCTC 12710</strain>
    </source>
</reference>
<comment type="caution">
    <text evidence="4">The sequence shown here is derived from an EMBL/GenBank/DDBJ whole genome shotgun (WGS) entry which is preliminary data.</text>
</comment>
<dbReference type="GO" id="GO:0016829">
    <property type="term" value="F:lyase activity"/>
    <property type="evidence" value="ECO:0007669"/>
    <property type="project" value="UniProtKB-KW"/>
</dbReference>
<dbReference type="Gene3D" id="3.30.390.10">
    <property type="entry name" value="Enolase-like, N-terminal domain"/>
    <property type="match status" value="1"/>
</dbReference>
<evidence type="ECO:0000313" key="4">
    <source>
        <dbReference type="EMBL" id="GGZ69646.1"/>
    </source>
</evidence>
<dbReference type="SUPFAM" id="SSF51604">
    <property type="entry name" value="Enolase C-terminal domain-like"/>
    <property type="match status" value="1"/>
</dbReference>
<dbReference type="PANTHER" id="PTHR48080:SF2">
    <property type="entry name" value="D-GALACTONATE DEHYDRATASE"/>
    <property type="match status" value="1"/>
</dbReference>
<evidence type="ECO:0000256" key="1">
    <source>
        <dbReference type="ARBA" id="ARBA00023239"/>
    </source>
</evidence>
<dbReference type="InterPro" id="IPR034593">
    <property type="entry name" value="DgoD-like"/>
</dbReference>
<evidence type="ECO:0000259" key="2">
    <source>
        <dbReference type="Pfam" id="PF02746"/>
    </source>
</evidence>
<organism evidence="4 5">
    <name type="scientific">Algibacter mikhailovii</name>
    <dbReference type="NCBI Taxonomy" id="425498"/>
    <lineage>
        <taxon>Bacteria</taxon>
        <taxon>Pseudomonadati</taxon>
        <taxon>Bacteroidota</taxon>
        <taxon>Flavobacteriia</taxon>
        <taxon>Flavobacteriales</taxon>
        <taxon>Flavobacteriaceae</taxon>
        <taxon>Algibacter</taxon>
    </lineage>
</organism>
<evidence type="ECO:0000313" key="5">
    <source>
        <dbReference type="Proteomes" id="UP000636004"/>
    </source>
</evidence>
<feature type="domain" description="Mandelate racemase/muconate lactonizing enzyme N-terminal" evidence="2">
    <location>
        <begin position="57"/>
        <end position="151"/>
    </location>
</feature>
<keyword evidence="1" id="KW-0456">Lyase</keyword>
<dbReference type="AlphaFoldDB" id="A0A918QRK5"/>
<dbReference type="InterPro" id="IPR029065">
    <property type="entry name" value="Enolase_C-like"/>
</dbReference>
<dbReference type="InterPro" id="IPR029017">
    <property type="entry name" value="Enolase-like_N"/>
</dbReference>
<reference evidence="4" key="2">
    <citation type="submission" date="2020-09" db="EMBL/GenBank/DDBJ databases">
        <authorList>
            <person name="Sun Q."/>
            <person name="Kim S."/>
        </authorList>
    </citation>
    <scope>NUCLEOTIDE SEQUENCE</scope>
    <source>
        <strain evidence="4">KCTC 12710</strain>
    </source>
</reference>
<dbReference type="InterPro" id="IPR013341">
    <property type="entry name" value="Mandelate_racemase_N_dom"/>
</dbReference>
<dbReference type="PANTHER" id="PTHR48080">
    <property type="entry name" value="D-GALACTONATE DEHYDRATASE-RELATED"/>
    <property type="match status" value="1"/>
</dbReference>
<gene>
    <name evidence="4" type="ORF">GCM10007028_03370</name>
</gene>
<proteinExistence type="predicted"/>
<evidence type="ECO:0000259" key="3">
    <source>
        <dbReference type="Pfam" id="PF13378"/>
    </source>
</evidence>
<name>A0A918QRK5_9FLAO</name>
<dbReference type="SUPFAM" id="SSF54826">
    <property type="entry name" value="Enolase N-terminal domain-like"/>
    <property type="match status" value="1"/>
</dbReference>
<evidence type="ECO:0008006" key="6">
    <source>
        <dbReference type="Google" id="ProtNLM"/>
    </source>
</evidence>
<keyword evidence="5" id="KW-1185">Reference proteome</keyword>
<accession>A0A918QRK5</accession>
<feature type="domain" description="Enolase C-terminal" evidence="3">
    <location>
        <begin position="188"/>
        <end position="409"/>
    </location>
</feature>